<keyword evidence="2 4" id="KW-0863">Zinc-finger</keyword>
<dbReference type="EMBL" id="BPQB01000016">
    <property type="protein sequence ID" value="GJE90266.1"/>
    <property type="molecule type" value="Genomic_DNA"/>
</dbReference>
<dbReference type="Proteomes" id="UP000703269">
    <property type="component" value="Unassembled WGS sequence"/>
</dbReference>
<dbReference type="PROSITE" id="PS01360">
    <property type="entry name" value="ZF_MYND_1"/>
    <property type="match status" value="1"/>
</dbReference>
<keyword evidence="1" id="KW-0479">Metal-binding</keyword>
<evidence type="ECO:0000256" key="2">
    <source>
        <dbReference type="ARBA" id="ARBA00022771"/>
    </source>
</evidence>
<dbReference type="Gene3D" id="6.10.140.2220">
    <property type="match status" value="1"/>
</dbReference>
<organism evidence="6 7">
    <name type="scientific">Phanerochaete sordida</name>
    <dbReference type="NCBI Taxonomy" id="48140"/>
    <lineage>
        <taxon>Eukaryota</taxon>
        <taxon>Fungi</taxon>
        <taxon>Dikarya</taxon>
        <taxon>Basidiomycota</taxon>
        <taxon>Agaricomycotina</taxon>
        <taxon>Agaricomycetes</taxon>
        <taxon>Polyporales</taxon>
        <taxon>Phanerochaetaceae</taxon>
        <taxon>Phanerochaete</taxon>
    </lineage>
</organism>
<dbReference type="PROSITE" id="PS50865">
    <property type="entry name" value="ZF_MYND_2"/>
    <property type="match status" value="1"/>
</dbReference>
<dbReference type="AlphaFoldDB" id="A0A9P3LC91"/>
<dbReference type="SUPFAM" id="SSF144232">
    <property type="entry name" value="HIT/MYND zinc finger-like"/>
    <property type="match status" value="1"/>
</dbReference>
<protein>
    <submittedName>
        <fullName evidence="6">Zinc finger MYND domain-containing protein</fullName>
    </submittedName>
</protein>
<evidence type="ECO:0000256" key="4">
    <source>
        <dbReference type="PROSITE-ProRule" id="PRU00134"/>
    </source>
</evidence>
<keyword evidence="7" id="KW-1185">Reference proteome</keyword>
<evidence type="ECO:0000313" key="6">
    <source>
        <dbReference type="EMBL" id="GJE90266.1"/>
    </source>
</evidence>
<name>A0A9P3LC91_9APHY</name>
<comment type="caution">
    <text evidence="6">The sequence shown here is derived from an EMBL/GenBank/DDBJ whole genome shotgun (WGS) entry which is preliminary data.</text>
</comment>
<gene>
    <name evidence="6" type="ORF">PsYK624_063950</name>
</gene>
<dbReference type="OrthoDB" id="341421at2759"/>
<accession>A0A9P3LC91</accession>
<reference evidence="6 7" key="1">
    <citation type="submission" date="2021-08" db="EMBL/GenBank/DDBJ databases">
        <title>Draft Genome Sequence of Phanerochaete sordida strain YK-624.</title>
        <authorList>
            <person name="Mori T."/>
            <person name="Dohra H."/>
            <person name="Suzuki T."/>
            <person name="Kawagishi H."/>
            <person name="Hirai H."/>
        </authorList>
    </citation>
    <scope>NUCLEOTIDE SEQUENCE [LARGE SCALE GENOMIC DNA]</scope>
    <source>
        <strain evidence="6 7">YK-624</strain>
    </source>
</reference>
<keyword evidence="3" id="KW-0862">Zinc</keyword>
<evidence type="ECO:0000259" key="5">
    <source>
        <dbReference type="PROSITE" id="PS50865"/>
    </source>
</evidence>
<dbReference type="GO" id="GO:0008270">
    <property type="term" value="F:zinc ion binding"/>
    <property type="evidence" value="ECO:0007669"/>
    <property type="project" value="UniProtKB-KW"/>
</dbReference>
<proteinExistence type="predicted"/>
<dbReference type="InterPro" id="IPR002893">
    <property type="entry name" value="Znf_MYND"/>
</dbReference>
<evidence type="ECO:0000313" key="7">
    <source>
        <dbReference type="Proteomes" id="UP000703269"/>
    </source>
</evidence>
<evidence type="ECO:0000256" key="1">
    <source>
        <dbReference type="ARBA" id="ARBA00022723"/>
    </source>
</evidence>
<evidence type="ECO:0000256" key="3">
    <source>
        <dbReference type="ARBA" id="ARBA00022833"/>
    </source>
</evidence>
<feature type="domain" description="MYND-type" evidence="5">
    <location>
        <begin position="487"/>
        <end position="533"/>
    </location>
</feature>
<sequence>MDGDEAAGLFAQLHAPGPLWPGARYRAEQIGPPERWTQVFAGLHKERVRSDAAVRRNLLLALRSADDAVWHTLWARRFPAAVFRAAQEGHFCGGAREELMAVDTMKREQITAYVRWLLLVLYTCIHRIMTEYEGDPYPRQREAAVGILHEGHARLWTALWQVRVPFLHHSTANEVDKDLPEATSLYGCVIGCSTMADEIFRYNTGGHLPNKGAPAHVVHLHVLAWIYTDDWTLRMRALEGIATGTSPDTHERLLPEVLEGPVTSEDILSAYCRDFSDPRVREGFLYYAYTTMIPLWPRRTRSVRQIPRLESKLERKAFGLCVAAYRRQLCFTTRGQSWRDRLTRGHLVFIGSALQCVVDFSTSYMPESQLYGIVGILAQWLIPAMEGKEEPWPSETDGLLPSLTQTLSTIGRLFGSYKPPRPALAPLRRHTYRAWKATIAALDARRGLRDLPEWREALVVWRRLGRFMPGDAREDVEEEPRGVFERCAWAECECHVHRPLHPVKVCKGCWLVAYCSERCQKSDWTRGGHHVVCRRGTGK</sequence>